<feature type="non-terminal residue" evidence="1">
    <location>
        <position position="1"/>
    </location>
</feature>
<comment type="caution">
    <text evidence="1">The sequence shown here is derived from an EMBL/GenBank/DDBJ whole genome shotgun (WGS) entry which is preliminary data.</text>
</comment>
<dbReference type="AlphaFoldDB" id="A0A0F9IH71"/>
<accession>A0A0F9IH71</accession>
<sequence>LGIPPEILNTRKDFNRVAIDHLIRCLDWYVSVPLVPLEDNPLRRMGKTQYGLPGDYRPNNMTLEYRTPGGFYLRTPSLARGLLGLTLMVTETVVSRLKIASKNFIDLRKLTETDLQEILPVPEAGTIRSTLLAESVVPAKRELDRIHKQLTEFPNYGKHARTVEGFFREVDEGHRPGPNLLHNWKE</sequence>
<reference evidence="1" key="1">
    <citation type="journal article" date="2015" name="Nature">
        <title>Complex archaea that bridge the gap between prokaryotes and eukaryotes.</title>
        <authorList>
            <person name="Spang A."/>
            <person name="Saw J.H."/>
            <person name="Jorgensen S.L."/>
            <person name="Zaremba-Niedzwiedzka K."/>
            <person name="Martijn J."/>
            <person name="Lind A.E."/>
            <person name="van Eijk R."/>
            <person name="Schleper C."/>
            <person name="Guy L."/>
            <person name="Ettema T.J."/>
        </authorList>
    </citation>
    <scope>NUCLEOTIDE SEQUENCE</scope>
</reference>
<evidence type="ECO:0000313" key="1">
    <source>
        <dbReference type="EMBL" id="KKM26867.1"/>
    </source>
</evidence>
<protein>
    <submittedName>
        <fullName evidence="1">Uncharacterized protein</fullName>
    </submittedName>
</protein>
<dbReference type="EMBL" id="LAZR01012432">
    <property type="protein sequence ID" value="KKM26867.1"/>
    <property type="molecule type" value="Genomic_DNA"/>
</dbReference>
<gene>
    <name evidence="1" type="ORF">LCGC14_1580420</name>
</gene>
<name>A0A0F9IH71_9ZZZZ</name>
<organism evidence="1">
    <name type="scientific">marine sediment metagenome</name>
    <dbReference type="NCBI Taxonomy" id="412755"/>
    <lineage>
        <taxon>unclassified sequences</taxon>
        <taxon>metagenomes</taxon>
        <taxon>ecological metagenomes</taxon>
    </lineage>
</organism>
<dbReference type="Pfam" id="PF14395">
    <property type="entry name" value="COOH-NH2_lig"/>
    <property type="match status" value="1"/>
</dbReference>
<proteinExistence type="predicted"/>
<dbReference type="InterPro" id="IPR025681">
    <property type="entry name" value="COOH-NH2_lig"/>
</dbReference>